<dbReference type="PANTHER" id="PTHR38015">
    <property type="entry name" value="BLR6086 PROTEIN"/>
    <property type="match status" value="1"/>
</dbReference>
<dbReference type="InterPro" id="IPR051729">
    <property type="entry name" value="Opine/Lysopine_DH"/>
</dbReference>
<comment type="caution">
    <text evidence="2">The sequence shown here is derived from an EMBL/GenBank/DDBJ whole genome shotgun (WGS) entry which is preliminary data.</text>
</comment>
<dbReference type="AlphaFoldDB" id="A0A9D9HRY4"/>
<gene>
    <name evidence="2" type="ORF">IAA81_10580</name>
</gene>
<name>A0A9D9HRY4_9SPIR</name>
<dbReference type="SUPFAM" id="SSF48179">
    <property type="entry name" value="6-phosphogluconate dehydrogenase C-terminal domain-like"/>
    <property type="match status" value="1"/>
</dbReference>
<dbReference type="Gene3D" id="3.40.50.720">
    <property type="entry name" value="NAD(P)-binding Rossmann-like Domain"/>
    <property type="match status" value="1"/>
</dbReference>
<dbReference type="InterPro" id="IPR003421">
    <property type="entry name" value="Opine_DH"/>
</dbReference>
<dbReference type="GO" id="GO:0016491">
    <property type="term" value="F:oxidoreductase activity"/>
    <property type="evidence" value="ECO:0007669"/>
    <property type="project" value="InterPro"/>
</dbReference>
<reference evidence="2" key="2">
    <citation type="journal article" date="2021" name="PeerJ">
        <title>Extensive microbial diversity within the chicken gut microbiome revealed by metagenomics and culture.</title>
        <authorList>
            <person name="Gilroy R."/>
            <person name="Ravi A."/>
            <person name="Getino M."/>
            <person name="Pursley I."/>
            <person name="Horton D.L."/>
            <person name="Alikhan N.F."/>
            <person name="Baker D."/>
            <person name="Gharbi K."/>
            <person name="Hall N."/>
            <person name="Watson M."/>
            <person name="Adriaenssens E.M."/>
            <person name="Foster-Nyarko E."/>
            <person name="Jarju S."/>
            <person name="Secka A."/>
            <person name="Antonio M."/>
            <person name="Oren A."/>
            <person name="Chaudhuri R.R."/>
            <person name="La Ragione R."/>
            <person name="Hildebrand F."/>
            <person name="Pallen M.J."/>
        </authorList>
    </citation>
    <scope>NUCLEOTIDE SEQUENCE</scope>
    <source>
        <strain evidence="2">10532</strain>
    </source>
</reference>
<sequence>MKQKICIIGAGNIGIPIAVDFSYNNNYKVFLYTKKECLKTKRLSYYDIDSGKTVESKDLIITDVLSEACNNSNLIIVTYPSFLIESLIKSISEYTFETVFFIPGYGGKDLISYKYLGEKCNIAGLDRAPYISRLNTETNASISKKKKLRLATLKKEHSEKTKKQLEELFKVPCEILNNYLTVNLTPSNPILHTSRIYSLLKDKTYEHGFERQIKFYKEWDNIASELMIKMDNELHDLIKAIPINLSEVIPLTIHYESKTVDEMTKKISGIKSFSEINAPLVYDSITNKYLIDFSSRYFNEDFPFGLKILMEYASICDVKTPTMNKIYKWFEDFILNAQITLKQNFELQNYGLLSKKNIIDFYSN</sequence>
<dbReference type="Gene3D" id="1.10.1040.10">
    <property type="entry name" value="N-(1-d-carboxylethyl)-l-norvaline Dehydrogenase, domain 2"/>
    <property type="match status" value="1"/>
</dbReference>
<evidence type="ECO:0000313" key="2">
    <source>
        <dbReference type="EMBL" id="MBO8458649.1"/>
    </source>
</evidence>
<dbReference type="Proteomes" id="UP000823638">
    <property type="component" value="Unassembled WGS sequence"/>
</dbReference>
<dbReference type="InterPro" id="IPR008927">
    <property type="entry name" value="6-PGluconate_DH-like_C_sf"/>
</dbReference>
<feature type="domain" description="Opine dehydrogenase" evidence="1">
    <location>
        <begin position="177"/>
        <end position="332"/>
    </location>
</feature>
<evidence type="ECO:0000259" key="1">
    <source>
        <dbReference type="Pfam" id="PF02317"/>
    </source>
</evidence>
<dbReference type="InterPro" id="IPR036291">
    <property type="entry name" value="NAD(P)-bd_dom_sf"/>
</dbReference>
<protein>
    <submittedName>
        <fullName evidence="2">NAD/NADP octopine/nopaline dehydrogenase family protein</fullName>
    </submittedName>
</protein>
<reference evidence="2" key="1">
    <citation type="submission" date="2020-10" db="EMBL/GenBank/DDBJ databases">
        <authorList>
            <person name="Gilroy R."/>
        </authorList>
    </citation>
    <scope>NUCLEOTIDE SEQUENCE</scope>
    <source>
        <strain evidence="2">10532</strain>
    </source>
</reference>
<proteinExistence type="predicted"/>
<accession>A0A9D9HRY4</accession>
<dbReference type="InterPro" id="IPR013328">
    <property type="entry name" value="6PGD_dom2"/>
</dbReference>
<dbReference type="PANTHER" id="PTHR38015:SF1">
    <property type="entry name" value="OPINE DEHYDROGENASE DOMAIN-CONTAINING PROTEIN"/>
    <property type="match status" value="1"/>
</dbReference>
<organism evidence="2 3">
    <name type="scientific">Candidatus Gallitreponema excrementavium</name>
    <dbReference type="NCBI Taxonomy" id="2840840"/>
    <lineage>
        <taxon>Bacteria</taxon>
        <taxon>Pseudomonadati</taxon>
        <taxon>Spirochaetota</taxon>
        <taxon>Spirochaetia</taxon>
        <taxon>Spirochaetales</taxon>
        <taxon>Candidatus Gallitreponema</taxon>
    </lineage>
</organism>
<dbReference type="EMBL" id="JADIMM010000117">
    <property type="protein sequence ID" value="MBO8458649.1"/>
    <property type="molecule type" value="Genomic_DNA"/>
</dbReference>
<dbReference type="SUPFAM" id="SSF51735">
    <property type="entry name" value="NAD(P)-binding Rossmann-fold domains"/>
    <property type="match status" value="1"/>
</dbReference>
<evidence type="ECO:0000313" key="3">
    <source>
        <dbReference type="Proteomes" id="UP000823638"/>
    </source>
</evidence>
<dbReference type="Pfam" id="PF02317">
    <property type="entry name" value="Octopine_DH"/>
    <property type="match status" value="1"/>
</dbReference>